<comment type="caution">
    <text evidence="2">The sequence shown here is derived from an EMBL/GenBank/DDBJ whole genome shotgun (WGS) entry which is preliminary data.</text>
</comment>
<dbReference type="EMBL" id="CAUOFW020005847">
    <property type="protein sequence ID" value="CAK9171818.1"/>
    <property type="molecule type" value="Genomic_DNA"/>
</dbReference>
<evidence type="ECO:0000256" key="1">
    <source>
        <dbReference type="SAM" id="MobiDB-lite"/>
    </source>
</evidence>
<reference evidence="2 3" key="1">
    <citation type="submission" date="2024-02" db="EMBL/GenBank/DDBJ databases">
        <authorList>
            <person name="Vignale AGUSTIN F."/>
            <person name="Sosa J E."/>
            <person name="Modenutti C."/>
        </authorList>
    </citation>
    <scope>NUCLEOTIDE SEQUENCE [LARGE SCALE GENOMIC DNA]</scope>
</reference>
<evidence type="ECO:0000313" key="2">
    <source>
        <dbReference type="EMBL" id="CAK9171818.1"/>
    </source>
</evidence>
<protein>
    <submittedName>
        <fullName evidence="2">Uncharacterized protein</fullName>
    </submittedName>
</protein>
<name>A0ABC8TQV9_9AQUA</name>
<accession>A0ABC8TQV9</accession>
<feature type="region of interest" description="Disordered" evidence="1">
    <location>
        <begin position="53"/>
        <end position="73"/>
    </location>
</feature>
<sequence length="154" mass="17508">MAHNHHLTSKSIKNNTNIYNQRNWHQNHKRNNSTIAMWTATSQRPKLDLHHIHQCQHQEHTPTNGTSRRNQVPDPKHVLVDMSKVEREDMAVMVQFGESNGLFESQSNEAGKEEGAERVDVKGDKVLGNFRPGNAIRVGVKVDEAVVMVCWVPS</sequence>
<feature type="compositionally biased region" description="Polar residues" evidence="1">
    <location>
        <begin position="61"/>
        <end position="70"/>
    </location>
</feature>
<keyword evidence="3" id="KW-1185">Reference proteome</keyword>
<dbReference type="AlphaFoldDB" id="A0ABC8TQV9"/>
<dbReference type="Proteomes" id="UP001642360">
    <property type="component" value="Unassembled WGS sequence"/>
</dbReference>
<proteinExistence type="predicted"/>
<evidence type="ECO:0000313" key="3">
    <source>
        <dbReference type="Proteomes" id="UP001642360"/>
    </source>
</evidence>
<organism evidence="2 3">
    <name type="scientific">Ilex paraguariensis</name>
    <name type="common">yerba mate</name>
    <dbReference type="NCBI Taxonomy" id="185542"/>
    <lineage>
        <taxon>Eukaryota</taxon>
        <taxon>Viridiplantae</taxon>
        <taxon>Streptophyta</taxon>
        <taxon>Embryophyta</taxon>
        <taxon>Tracheophyta</taxon>
        <taxon>Spermatophyta</taxon>
        <taxon>Magnoliopsida</taxon>
        <taxon>eudicotyledons</taxon>
        <taxon>Gunneridae</taxon>
        <taxon>Pentapetalae</taxon>
        <taxon>asterids</taxon>
        <taxon>campanulids</taxon>
        <taxon>Aquifoliales</taxon>
        <taxon>Aquifoliaceae</taxon>
        <taxon>Ilex</taxon>
    </lineage>
</organism>
<gene>
    <name evidence="2" type="ORF">ILEXP_LOCUS41424</name>
</gene>